<gene>
    <name evidence="2" type="ORF">Acr_19g0005350</name>
</gene>
<dbReference type="OrthoDB" id="691083at2759"/>
<dbReference type="PANTHER" id="PTHR34777">
    <property type="entry name" value="VQ MOTIF-CONTAINING PROTEIN 10"/>
    <property type="match status" value="1"/>
</dbReference>
<reference evidence="2 3" key="1">
    <citation type="submission" date="2019-07" db="EMBL/GenBank/DDBJ databases">
        <title>De Novo Assembly of kiwifruit Actinidia rufa.</title>
        <authorList>
            <person name="Sugita-Konishi S."/>
            <person name="Sato K."/>
            <person name="Mori E."/>
            <person name="Abe Y."/>
            <person name="Kisaki G."/>
            <person name="Hamano K."/>
            <person name="Suezawa K."/>
            <person name="Otani M."/>
            <person name="Fukuda T."/>
            <person name="Manabe T."/>
            <person name="Gomi K."/>
            <person name="Tabuchi M."/>
            <person name="Akimitsu K."/>
            <person name="Kataoka I."/>
        </authorList>
    </citation>
    <scope>NUCLEOTIDE SEQUENCE [LARGE SCALE GENOMIC DNA]</scope>
    <source>
        <strain evidence="3">cv. Fuchu</strain>
    </source>
</reference>
<sequence length="92" mass="9952">MSREPTKIVFINTEYVETDAASFKSVIQRLTGKDATVGIKSGDGVVGSRAEMRGGGDGGGVLKRGVSFKDFDRLLRELPNLEELYRLCGDGI</sequence>
<dbReference type="EMBL" id="BJWL01000019">
    <property type="protein sequence ID" value="GFZ07598.1"/>
    <property type="molecule type" value="Genomic_DNA"/>
</dbReference>
<accession>A0A7J0GA73</accession>
<dbReference type="InterPro" id="IPR039608">
    <property type="entry name" value="VQ_1/10"/>
</dbReference>
<proteinExistence type="predicted"/>
<evidence type="ECO:0000313" key="2">
    <source>
        <dbReference type="EMBL" id="GFZ07598.1"/>
    </source>
</evidence>
<dbReference type="InterPro" id="IPR008889">
    <property type="entry name" value="VQ"/>
</dbReference>
<dbReference type="Pfam" id="PF05678">
    <property type="entry name" value="VQ"/>
    <property type="match status" value="1"/>
</dbReference>
<dbReference type="PANTHER" id="PTHR34777:SF1">
    <property type="entry name" value="VQ MOTIF-CONTAINING PROTEIN 10"/>
    <property type="match status" value="1"/>
</dbReference>
<comment type="caution">
    <text evidence="2">The sequence shown here is derived from an EMBL/GenBank/DDBJ whole genome shotgun (WGS) entry which is preliminary data.</text>
</comment>
<dbReference type="AlphaFoldDB" id="A0A7J0GA73"/>
<keyword evidence="3" id="KW-1185">Reference proteome</keyword>
<organism evidence="2 3">
    <name type="scientific">Actinidia rufa</name>
    <dbReference type="NCBI Taxonomy" id="165716"/>
    <lineage>
        <taxon>Eukaryota</taxon>
        <taxon>Viridiplantae</taxon>
        <taxon>Streptophyta</taxon>
        <taxon>Embryophyta</taxon>
        <taxon>Tracheophyta</taxon>
        <taxon>Spermatophyta</taxon>
        <taxon>Magnoliopsida</taxon>
        <taxon>eudicotyledons</taxon>
        <taxon>Gunneridae</taxon>
        <taxon>Pentapetalae</taxon>
        <taxon>asterids</taxon>
        <taxon>Ericales</taxon>
        <taxon>Actinidiaceae</taxon>
        <taxon>Actinidia</taxon>
    </lineage>
</organism>
<evidence type="ECO:0000259" key="1">
    <source>
        <dbReference type="Pfam" id="PF05678"/>
    </source>
</evidence>
<feature type="domain" description="VQ" evidence="1">
    <location>
        <begin position="11"/>
        <end position="36"/>
    </location>
</feature>
<protein>
    <recommendedName>
        <fullName evidence="1">VQ domain-containing protein</fullName>
    </recommendedName>
</protein>
<evidence type="ECO:0000313" key="3">
    <source>
        <dbReference type="Proteomes" id="UP000585474"/>
    </source>
</evidence>
<name>A0A7J0GA73_9ERIC</name>
<dbReference type="Proteomes" id="UP000585474">
    <property type="component" value="Unassembled WGS sequence"/>
</dbReference>